<dbReference type="GO" id="GO:0008299">
    <property type="term" value="P:isoprenoid biosynthetic process"/>
    <property type="evidence" value="ECO:0007669"/>
    <property type="project" value="UniProtKB-KW"/>
</dbReference>
<evidence type="ECO:0000256" key="8">
    <source>
        <dbReference type="ARBA" id="ARBA00038363"/>
    </source>
</evidence>
<dbReference type="InterPro" id="IPR000092">
    <property type="entry name" value="Polyprenyl_synt"/>
</dbReference>
<keyword evidence="3" id="KW-0479">Metal-binding</keyword>
<dbReference type="GO" id="GO:0043386">
    <property type="term" value="P:mycotoxin biosynthetic process"/>
    <property type="evidence" value="ECO:0007669"/>
    <property type="project" value="UniProtKB-ARBA"/>
</dbReference>
<dbReference type="GO" id="GO:0046165">
    <property type="term" value="P:alcohol biosynthetic process"/>
    <property type="evidence" value="ECO:0007669"/>
    <property type="project" value="UniProtKB-ARBA"/>
</dbReference>
<dbReference type="InterPro" id="IPR008949">
    <property type="entry name" value="Isoprenoid_synthase_dom_sf"/>
</dbReference>
<dbReference type="GO" id="GO:0016829">
    <property type="term" value="F:lyase activity"/>
    <property type="evidence" value="ECO:0007669"/>
    <property type="project" value="UniProtKB-KW"/>
</dbReference>
<dbReference type="PROSITE" id="PS00723">
    <property type="entry name" value="POLYPRENYL_SYNTHASE_1"/>
    <property type="match status" value="1"/>
</dbReference>
<organism evidence="10 11">
    <name type="scientific">Aspergillus glaucus CBS 516.65</name>
    <dbReference type="NCBI Taxonomy" id="1160497"/>
    <lineage>
        <taxon>Eukaryota</taxon>
        <taxon>Fungi</taxon>
        <taxon>Dikarya</taxon>
        <taxon>Ascomycota</taxon>
        <taxon>Pezizomycotina</taxon>
        <taxon>Eurotiomycetes</taxon>
        <taxon>Eurotiomycetidae</taxon>
        <taxon>Eurotiales</taxon>
        <taxon>Aspergillaceae</taxon>
        <taxon>Aspergillus</taxon>
        <taxon>Aspergillus subgen. Aspergillus</taxon>
    </lineage>
</organism>
<evidence type="ECO:0000256" key="3">
    <source>
        <dbReference type="ARBA" id="ARBA00022723"/>
    </source>
</evidence>
<evidence type="ECO:0000256" key="9">
    <source>
        <dbReference type="ARBA" id="ARBA00038372"/>
    </source>
</evidence>
<dbReference type="Proteomes" id="UP000184300">
    <property type="component" value="Unassembled WGS sequence"/>
</dbReference>
<dbReference type="PANTHER" id="PTHR12001">
    <property type="entry name" value="GERANYLGERANYL PYROPHOSPHATE SYNTHASE"/>
    <property type="match status" value="1"/>
</dbReference>
<comment type="similarity">
    <text evidence="9">In the N-terminal section; belongs to the terpene synthase family.</text>
</comment>
<proteinExistence type="inferred from homology"/>
<dbReference type="GO" id="GO:0046872">
    <property type="term" value="F:metal ion binding"/>
    <property type="evidence" value="ECO:0007669"/>
    <property type="project" value="UniProtKB-KW"/>
</dbReference>
<comment type="similarity">
    <text evidence="8">In the C-terminal section; belongs to the FPP/GGPP synthase family.</text>
</comment>
<keyword evidence="6" id="KW-0456">Lyase</keyword>
<dbReference type="Pfam" id="PF19086">
    <property type="entry name" value="Terpene_syn_C_2"/>
    <property type="match status" value="1"/>
</dbReference>
<dbReference type="InterPro" id="IPR033749">
    <property type="entry name" value="Polyprenyl_synt_CS"/>
</dbReference>
<comment type="pathway">
    <text evidence="1">Secondary metabolite biosynthesis; terpenoid biosynthesis.</text>
</comment>
<evidence type="ECO:0000256" key="7">
    <source>
        <dbReference type="ARBA" id="ARBA00023268"/>
    </source>
</evidence>
<accession>A0A1L9VT42</accession>
<keyword evidence="7" id="KW-0511">Multifunctional enzyme</keyword>
<dbReference type="PANTHER" id="PTHR12001:SF72">
    <property type="entry name" value="THIJ_PFPI FAMILY PROTEIN (AFU_ORTHOLOGUE AFUA_3G01210)-RELATED"/>
    <property type="match status" value="1"/>
</dbReference>
<evidence type="ECO:0000256" key="4">
    <source>
        <dbReference type="ARBA" id="ARBA00022842"/>
    </source>
</evidence>
<evidence type="ECO:0000256" key="5">
    <source>
        <dbReference type="ARBA" id="ARBA00023229"/>
    </source>
</evidence>
<keyword evidence="5" id="KW-0414">Isoprene biosynthesis</keyword>
<keyword evidence="2" id="KW-0808">Transferase</keyword>
<dbReference type="VEuPathDB" id="FungiDB:ASPGLDRAFT_23142"/>
<evidence type="ECO:0000313" key="11">
    <source>
        <dbReference type="Proteomes" id="UP000184300"/>
    </source>
</evidence>
<evidence type="ECO:0000313" key="10">
    <source>
        <dbReference type="EMBL" id="OJJ87098.1"/>
    </source>
</evidence>
<evidence type="ECO:0000256" key="6">
    <source>
        <dbReference type="ARBA" id="ARBA00023239"/>
    </source>
</evidence>
<dbReference type="EMBL" id="KV878891">
    <property type="protein sequence ID" value="OJJ87098.1"/>
    <property type="molecule type" value="Genomic_DNA"/>
</dbReference>
<sequence>MGLVVQEEEEGLCHKLARPVWGAASLINDLQSWDKEYKIAQAHGNHELRNAIGLLMKQHSIDAGAAKQRCCQKIKAFVAEYVQTLEYNKVSDAVYAQRQSHLGLAISTIVDSPSHYIDSKPSKGIRERTIDAINLWLQVPEQDLAVIKNVCRLLHGASLMLDDIEDSSKFRRGQVSTHTVFGSAQTINSAGYRVNEALKESYDLFWTFNLTCPSVEEYMKMMDYIHSAERFLRI</sequence>
<dbReference type="GO" id="GO:0004659">
    <property type="term" value="F:prenyltransferase activity"/>
    <property type="evidence" value="ECO:0007669"/>
    <property type="project" value="InterPro"/>
</dbReference>
<dbReference type="SUPFAM" id="SSF48576">
    <property type="entry name" value="Terpenoid synthases"/>
    <property type="match status" value="2"/>
</dbReference>
<dbReference type="RefSeq" id="XP_022403787.1">
    <property type="nucleotide sequence ID" value="XM_022543246.1"/>
</dbReference>
<gene>
    <name evidence="10" type="ORF">ASPGLDRAFT_23142</name>
</gene>
<protein>
    <submittedName>
        <fullName evidence="10">Uncharacterized protein</fullName>
    </submittedName>
</protein>
<evidence type="ECO:0000256" key="1">
    <source>
        <dbReference type="ARBA" id="ARBA00004721"/>
    </source>
</evidence>
<dbReference type="Pfam" id="PF00348">
    <property type="entry name" value="polyprenyl_synt"/>
    <property type="match status" value="1"/>
</dbReference>
<name>A0A1L9VT42_ASPGL</name>
<dbReference type="GeneID" id="34459507"/>
<dbReference type="OrthoDB" id="6921389at2759"/>
<dbReference type="STRING" id="1160497.A0A1L9VT42"/>
<reference evidence="11" key="1">
    <citation type="journal article" date="2017" name="Genome Biol.">
        <title>Comparative genomics reveals high biological diversity and specific adaptations in the industrially and medically important fungal genus Aspergillus.</title>
        <authorList>
            <person name="de Vries R.P."/>
            <person name="Riley R."/>
            <person name="Wiebenga A."/>
            <person name="Aguilar-Osorio G."/>
            <person name="Amillis S."/>
            <person name="Uchima C.A."/>
            <person name="Anderluh G."/>
            <person name="Asadollahi M."/>
            <person name="Askin M."/>
            <person name="Barry K."/>
            <person name="Battaglia E."/>
            <person name="Bayram O."/>
            <person name="Benocci T."/>
            <person name="Braus-Stromeyer S.A."/>
            <person name="Caldana C."/>
            <person name="Canovas D."/>
            <person name="Cerqueira G.C."/>
            <person name="Chen F."/>
            <person name="Chen W."/>
            <person name="Choi C."/>
            <person name="Clum A."/>
            <person name="Dos Santos R.A."/>
            <person name="Damasio A.R."/>
            <person name="Diallinas G."/>
            <person name="Emri T."/>
            <person name="Fekete E."/>
            <person name="Flipphi M."/>
            <person name="Freyberg S."/>
            <person name="Gallo A."/>
            <person name="Gournas C."/>
            <person name="Habgood R."/>
            <person name="Hainaut M."/>
            <person name="Harispe M.L."/>
            <person name="Henrissat B."/>
            <person name="Hilden K.S."/>
            <person name="Hope R."/>
            <person name="Hossain A."/>
            <person name="Karabika E."/>
            <person name="Karaffa L."/>
            <person name="Karanyi Z."/>
            <person name="Krasevec N."/>
            <person name="Kuo A."/>
            <person name="Kusch H."/>
            <person name="LaButti K."/>
            <person name="Lagendijk E.L."/>
            <person name="Lapidus A."/>
            <person name="Levasseur A."/>
            <person name="Lindquist E."/>
            <person name="Lipzen A."/>
            <person name="Logrieco A.F."/>
            <person name="MacCabe A."/>
            <person name="Maekelae M.R."/>
            <person name="Malavazi I."/>
            <person name="Melin P."/>
            <person name="Meyer V."/>
            <person name="Mielnichuk N."/>
            <person name="Miskei M."/>
            <person name="Molnar A.P."/>
            <person name="Mule G."/>
            <person name="Ngan C.Y."/>
            <person name="Orejas M."/>
            <person name="Orosz E."/>
            <person name="Ouedraogo J.P."/>
            <person name="Overkamp K.M."/>
            <person name="Park H.-S."/>
            <person name="Perrone G."/>
            <person name="Piumi F."/>
            <person name="Punt P.J."/>
            <person name="Ram A.F."/>
            <person name="Ramon A."/>
            <person name="Rauscher S."/>
            <person name="Record E."/>
            <person name="Riano-Pachon D.M."/>
            <person name="Robert V."/>
            <person name="Roehrig J."/>
            <person name="Ruller R."/>
            <person name="Salamov A."/>
            <person name="Salih N.S."/>
            <person name="Samson R.A."/>
            <person name="Sandor E."/>
            <person name="Sanguinetti M."/>
            <person name="Schuetze T."/>
            <person name="Sepcic K."/>
            <person name="Shelest E."/>
            <person name="Sherlock G."/>
            <person name="Sophianopoulou V."/>
            <person name="Squina F.M."/>
            <person name="Sun H."/>
            <person name="Susca A."/>
            <person name="Todd R.B."/>
            <person name="Tsang A."/>
            <person name="Unkles S.E."/>
            <person name="van de Wiele N."/>
            <person name="van Rossen-Uffink D."/>
            <person name="Oliveira J.V."/>
            <person name="Vesth T.C."/>
            <person name="Visser J."/>
            <person name="Yu J.-H."/>
            <person name="Zhou M."/>
            <person name="Andersen M.R."/>
            <person name="Archer D.B."/>
            <person name="Baker S.E."/>
            <person name="Benoit I."/>
            <person name="Brakhage A.A."/>
            <person name="Braus G.H."/>
            <person name="Fischer R."/>
            <person name="Frisvad J.C."/>
            <person name="Goldman G.H."/>
            <person name="Houbraken J."/>
            <person name="Oakley B."/>
            <person name="Pocsi I."/>
            <person name="Scazzocchio C."/>
            <person name="Seiboth B."/>
            <person name="vanKuyk P.A."/>
            <person name="Wortman J."/>
            <person name="Dyer P.S."/>
            <person name="Grigoriev I.V."/>
        </authorList>
    </citation>
    <scope>NUCLEOTIDE SEQUENCE [LARGE SCALE GENOMIC DNA]</scope>
    <source>
        <strain evidence="11">CBS 516.65</strain>
    </source>
</reference>
<dbReference type="Gene3D" id="1.10.600.10">
    <property type="entry name" value="Farnesyl Diphosphate Synthase"/>
    <property type="match status" value="2"/>
</dbReference>
<keyword evidence="4" id="KW-0460">Magnesium</keyword>
<evidence type="ECO:0000256" key="2">
    <source>
        <dbReference type="ARBA" id="ARBA00022679"/>
    </source>
</evidence>
<dbReference type="AlphaFoldDB" id="A0A1L9VT42"/>
<keyword evidence="11" id="KW-1185">Reference proteome</keyword>